<organism evidence="1 2">
    <name type="scientific">Anas platyrhynchos platyrhynchos</name>
    <name type="common">Northern mallard</name>
    <dbReference type="NCBI Taxonomy" id="8840"/>
    <lineage>
        <taxon>Eukaryota</taxon>
        <taxon>Metazoa</taxon>
        <taxon>Chordata</taxon>
        <taxon>Craniata</taxon>
        <taxon>Vertebrata</taxon>
        <taxon>Euteleostomi</taxon>
        <taxon>Archelosauria</taxon>
        <taxon>Archosauria</taxon>
        <taxon>Dinosauria</taxon>
        <taxon>Saurischia</taxon>
        <taxon>Theropoda</taxon>
        <taxon>Coelurosauria</taxon>
        <taxon>Aves</taxon>
        <taxon>Neognathae</taxon>
        <taxon>Galloanserae</taxon>
        <taxon>Anseriformes</taxon>
        <taxon>Anatidae</taxon>
        <taxon>Anatinae</taxon>
        <taxon>Anas</taxon>
    </lineage>
</organism>
<dbReference type="GeneTree" id="ENSGT00910000147876"/>
<dbReference type="AlphaFoldDB" id="A0A493U2L6"/>
<dbReference type="Proteomes" id="UP000016666">
    <property type="component" value="Chromosome 2"/>
</dbReference>
<dbReference type="Ensembl" id="ENSAPLT00000043120.1">
    <property type="protein sequence ID" value="ENSAPLP00000032363.1"/>
    <property type="gene ID" value="ENSAPLG00000017613.1"/>
</dbReference>
<sequence length="126" mass="14361">MPQPVASATKQNLLMAVAITVHIAKLNSVHAVEEECLYGQIRYGFTQKSSQNLEPGFITVDQTRHSSLTKKVSEVCGTRKHLKRRKQSCRSIRSTKVHQVTYPRKVWTKVDLKGSPDKTRLRMVQE</sequence>
<protein>
    <submittedName>
        <fullName evidence="1">Uncharacterized protein</fullName>
    </submittedName>
</protein>
<proteinExistence type="predicted"/>
<keyword evidence="2" id="KW-1185">Reference proteome</keyword>
<reference evidence="1" key="3">
    <citation type="submission" date="2025-09" db="UniProtKB">
        <authorList>
            <consortium name="Ensembl"/>
        </authorList>
    </citation>
    <scope>IDENTIFICATION</scope>
</reference>
<evidence type="ECO:0000313" key="1">
    <source>
        <dbReference type="Ensembl" id="ENSAPLP00000032363.1"/>
    </source>
</evidence>
<reference evidence="1 2" key="1">
    <citation type="submission" date="2017-10" db="EMBL/GenBank/DDBJ databases">
        <title>A new Pekin duck reference genome.</title>
        <authorList>
            <person name="Hou Z.-C."/>
            <person name="Zhou Z.-K."/>
            <person name="Zhu F."/>
            <person name="Hou S.-S."/>
        </authorList>
    </citation>
    <scope>NUCLEOTIDE SEQUENCE [LARGE SCALE GENOMIC DNA]</scope>
</reference>
<reference evidence="1" key="2">
    <citation type="submission" date="2025-08" db="UniProtKB">
        <authorList>
            <consortium name="Ensembl"/>
        </authorList>
    </citation>
    <scope>IDENTIFICATION</scope>
</reference>
<dbReference type="OMA" id="EEECLYG"/>
<accession>A0A493U2L6</accession>
<name>A0A493U2L6_ANAPP</name>
<evidence type="ECO:0000313" key="2">
    <source>
        <dbReference type="Proteomes" id="UP000016666"/>
    </source>
</evidence>